<dbReference type="EMBL" id="JACCJB010000011">
    <property type="protein sequence ID" value="KAF6222946.1"/>
    <property type="molecule type" value="Genomic_DNA"/>
</dbReference>
<proteinExistence type="predicted"/>
<dbReference type="PANTHER" id="PTHR31996:SF2">
    <property type="entry name" value="COILED-COIL DOMAIN-CONTAINING PROTEIN 115"/>
    <property type="match status" value="1"/>
</dbReference>
<evidence type="ECO:0000313" key="3">
    <source>
        <dbReference type="Proteomes" id="UP000593566"/>
    </source>
</evidence>
<gene>
    <name evidence="2" type="ORF">HO133_000997</name>
</gene>
<dbReference type="AlphaFoldDB" id="A0A8H6CGW4"/>
<accession>A0A8H6CGW4</accession>
<name>A0A8H6CGW4_9LECA</name>
<evidence type="ECO:0000256" key="1">
    <source>
        <dbReference type="ARBA" id="ARBA00093634"/>
    </source>
</evidence>
<keyword evidence="3" id="KW-1185">Reference proteome</keyword>
<dbReference type="RefSeq" id="XP_037152292.1">
    <property type="nucleotide sequence ID" value="XM_037291930.1"/>
</dbReference>
<dbReference type="Proteomes" id="UP000593566">
    <property type="component" value="Unassembled WGS sequence"/>
</dbReference>
<evidence type="ECO:0000313" key="2">
    <source>
        <dbReference type="EMBL" id="KAF6222946.1"/>
    </source>
</evidence>
<dbReference type="Gene3D" id="1.10.287.3240">
    <property type="match status" value="1"/>
</dbReference>
<protein>
    <recommendedName>
        <fullName evidence="1">Vacuolar ATPase assembly protein VMA22</fullName>
    </recommendedName>
</protein>
<dbReference type="InterPro" id="IPR040357">
    <property type="entry name" value="Vma22/CCDC115"/>
</dbReference>
<reference evidence="2 3" key="1">
    <citation type="journal article" date="2020" name="Genomics">
        <title>Complete, high-quality genomes from long-read metagenomic sequencing of two wolf lichen thalli reveals enigmatic genome architecture.</title>
        <authorList>
            <person name="McKenzie S.K."/>
            <person name="Walston R.F."/>
            <person name="Allen J.L."/>
        </authorList>
    </citation>
    <scope>NUCLEOTIDE SEQUENCE [LARGE SCALE GENOMIC DNA]</scope>
    <source>
        <strain evidence="2">WasteWater1</strain>
    </source>
</reference>
<dbReference type="Pfam" id="PF21730">
    <property type="entry name" value="Vma22_CCDC115"/>
    <property type="match status" value="1"/>
</dbReference>
<dbReference type="GeneID" id="59329415"/>
<dbReference type="GO" id="GO:1990871">
    <property type="term" value="C:Vma12-Vma22 assembly complex"/>
    <property type="evidence" value="ECO:0007669"/>
    <property type="project" value="TreeGrafter"/>
</dbReference>
<dbReference type="GO" id="GO:0051082">
    <property type="term" value="F:unfolded protein binding"/>
    <property type="evidence" value="ECO:0007669"/>
    <property type="project" value="TreeGrafter"/>
</dbReference>
<organism evidence="2 3">
    <name type="scientific">Letharia lupina</name>
    <dbReference type="NCBI Taxonomy" id="560253"/>
    <lineage>
        <taxon>Eukaryota</taxon>
        <taxon>Fungi</taxon>
        <taxon>Dikarya</taxon>
        <taxon>Ascomycota</taxon>
        <taxon>Pezizomycotina</taxon>
        <taxon>Lecanoromycetes</taxon>
        <taxon>OSLEUM clade</taxon>
        <taxon>Lecanoromycetidae</taxon>
        <taxon>Lecanorales</taxon>
        <taxon>Lecanorineae</taxon>
        <taxon>Parmeliaceae</taxon>
        <taxon>Letharia</taxon>
    </lineage>
</organism>
<sequence length="199" mass="22532">MAETLHPSTVVHASKQVERKETLVRSLDDLLERYLHLLNQYQTLQQSLAQHFSRGYLSLAQANFSNPNRVRYGQDHYDDRMQASARVYGVLIVVYFGEPKAQESVLGSDDDDDEVDTAKESTVMDNTQLFSEDAESGSNMTRDPLNWFGILVPPALRTSQSNFKDAVADLIPALASISKEMSEVEIEIRRARKRIRKAV</sequence>
<comment type="caution">
    <text evidence="2">The sequence shown here is derived from an EMBL/GenBank/DDBJ whole genome shotgun (WGS) entry which is preliminary data.</text>
</comment>
<dbReference type="GO" id="GO:0070072">
    <property type="term" value="P:vacuolar proton-transporting V-type ATPase complex assembly"/>
    <property type="evidence" value="ECO:0007669"/>
    <property type="project" value="InterPro"/>
</dbReference>
<dbReference type="PANTHER" id="PTHR31996">
    <property type="entry name" value="COILED-COIL DOMAIN-CONTAINING PROTEIN 115"/>
    <property type="match status" value="1"/>
</dbReference>